<proteinExistence type="predicted"/>
<evidence type="ECO:0000313" key="2">
    <source>
        <dbReference type="Proteomes" id="UP001595075"/>
    </source>
</evidence>
<sequence>MVSSPRFGVTLSRLGNVSRLTTTASIISRLQILPNVQKVPGGLGTLRSIFGYDKLLYWISSKLLIDNYFETTNLAGLVPTKRCLYFPSHRIYMTYIKRVLHSQHVFVNFCI</sequence>
<keyword evidence="2" id="KW-1185">Reference proteome</keyword>
<dbReference type="Proteomes" id="UP001595075">
    <property type="component" value="Unassembled WGS sequence"/>
</dbReference>
<comment type="caution">
    <text evidence="1">The sequence shown here is derived from an EMBL/GenBank/DDBJ whole genome shotgun (WGS) entry which is preliminary data.</text>
</comment>
<gene>
    <name evidence="1" type="ORF">VTL71DRAFT_1516</name>
</gene>
<reference evidence="1 2" key="1">
    <citation type="journal article" date="2024" name="Commun. Biol.">
        <title>Comparative genomic analysis of thermophilic fungi reveals convergent evolutionary adaptations and gene losses.</title>
        <authorList>
            <person name="Steindorff A.S."/>
            <person name="Aguilar-Pontes M.V."/>
            <person name="Robinson A.J."/>
            <person name="Andreopoulos B."/>
            <person name="LaButti K."/>
            <person name="Kuo A."/>
            <person name="Mondo S."/>
            <person name="Riley R."/>
            <person name="Otillar R."/>
            <person name="Haridas S."/>
            <person name="Lipzen A."/>
            <person name="Grimwood J."/>
            <person name="Schmutz J."/>
            <person name="Clum A."/>
            <person name="Reid I.D."/>
            <person name="Moisan M.C."/>
            <person name="Butler G."/>
            <person name="Nguyen T.T.M."/>
            <person name="Dewar K."/>
            <person name="Conant G."/>
            <person name="Drula E."/>
            <person name="Henrissat B."/>
            <person name="Hansel C."/>
            <person name="Singer S."/>
            <person name="Hutchinson M.I."/>
            <person name="de Vries R.P."/>
            <person name="Natvig D.O."/>
            <person name="Powell A.J."/>
            <person name="Tsang A."/>
            <person name="Grigoriev I.V."/>
        </authorList>
    </citation>
    <scope>NUCLEOTIDE SEQUENCE [LARGE SCALE GENOMIC DNA]</scope>
    <source>
        <strain evidence="1 2">CBS 494.80</strain>
    </source>
</reference>
<dbReference type="EMBL" id="JAZHXI010000010">
    <property type="protein sequence ID" value="KAL2067092.1"/>
    <property type="molecule type" value="Genomic_DNA"/>
</dbReference>
<organism evidence="1 2">
    <name type="scientific">Oculimacula yallundae</name>
    <dbReference type="NCBI Taxonomy" id="86028"/>
    <lineage>
        <taxon>Eukaryota</taxon>
        <taxon>Fungi</taxon>
        <taxon>Dikarya</taxon>
        <taxon>Ascomycota</taxon>
        <taxon>Pezizomycotina</taxon>
        <taxon>Leotiomycetes</taxon>
        <taxon>Helotiales</taxon>
        <taxon>Ploettnerulaceae</taxon>
        <taxon>Oculimacula</taxon>
    </lineage>
</organism>
<name>A0ABR4CBQ8_9HELO</name>
<protein>
    <submittedName>
        <fullName evidence="1">Uncharacterized protein</fullName>
    </submittedName>
</protein>
<evidence type="ECO:0000313" key="1">
    <source>
        <dbReference type="EMBL" id="KAL2067092.1"/>
    </source>
</evidence>
<accession>A0ABR4CBQ8</accession>